<dbReference type="Proteomes" id="UP000264883">
    <property type="component" value="Chromosome"/>
</dbReference>
<dbReference type="PANTHER" id="PTHR42951:SF15">
    <property type="entry name" value="METALLO-BETA-LACTAMASE SUPERFAMILY PROTEIN"/>
    <property type="match status" value="1"/>
</dbReference>
<dbReference type="InterPro" id="IPR036866">
    <property type="entry name" value="RibonucZ/Hydroxyglut_hydro"/>
</dbReference>
<dbReference type="PANTHER" id="PTHR42951">
    <property type="entry name" value="METALLO-BETA-LACTAMASE DOMAIN-CONTAINING"/>
    <property type="match status" value="1"/>
</dbReference>
<dbReference type="SUPFAM" id="SSF56281">
    <property type="entry name" value="Metallo-hydrolase/oxidoreductase"/>
    <property type="match status" value="1"/>
</dbReference>
<keyword evidence="2" id="KW-0378">Hydrolase</keyword>
<feature type="domain" description="Metallo-beta-lactamase" evidence="1">
    <location>
        <begin position="20"/>
        <end position="225"/>
    </location>
</feature>
<gene>
    <name evidence="2" type="ORF">BEN51_12370</name>
</gene>
<sequence>MEYKIISFPLTMSFANIENTVYPTLLLDKENIILVDCGFIGSLPILENQLKRYGVSIDQITGLVLTHHDHDHMGAAAAIKRRNPAIKIYASAVEAAFISAEEKPLRLVQAEEMQKTLLPEQQDFGKAFCEMLRKVEPVEVDVYLNNEECMDWCEGCRILATPGHTPGHISLLMEKDYIVITGDAIVVEDDKPVIANPQFTLDIKQAEKSMEKLLSLKAKAYYCYHGGIYVPAESNI</sequence>
<dbReference type="OrthoDB" id="9761531at2"/>
<dbReference type="AlphaFoldDB" id="A0A343JFB2"/>
<dbReference type="CDD" id="cd07721">
    <property type="entry name" value="yflN-like_MBL-fold"/>
    <property type="match status" value="1"/>
</dbReference>
<dbReference type="KEGG" id="cia:BEN51_12370"/>
<evidence type="ECO:0000313" key="3">
    <source>
        <dbReference type="Proteomes" id="UP000264883"/>
    </source>
</evidence>
<keyword evidence="3" id="KW-1185">Reference proteome</keyword>
<evidence type="ECO:0000313" key="2">
    <source>
        <dbReference type="EMBL" id="ASW44220.1"/>
    </source>
</evidence>
<dbReference type="EMBL" id="CP016786">
    <property type="protein sequence ID" value="ASW44220.1"/>
    <property type="molecule type" value="Genomic_DNA"/>
</dbReference>
<proteinExistence type="predicted"/>
<evidence type="ECO:0000259" key="1">
    <source>
        <dbReference type="SMART" id="SM00849"/>
    </source>
</evidence>
<dbReference type="Pfam" id="PF00753">
    <property type="entry name" value="Lactamase_B"/>
    <property type="match status" value="1"/>
</dbReference>
<name>A0A343JFB2_9CLOT</name>
<dbReference type="Gene3D" id="3.60.15.10">
    <property type="entry name" value="Ribonuclease Z/Hydroxyacylglutathione hydrolase-like"/>
    <property type="match status" value="1"/>
</dbReference>
<dbReference type="InterPro" id="IPR050855">
    <property type="entry name" value="NDM-1-like"/>
</dbReference>
<dbReference type="SMART" id="SM00849">
    <property type="entry name" value="Lactamase_B"/>
    <property type="match status" value="1"/>
</dbReference>
<dbReference type="GO" id="GO:0016787">
    <property type="term" value="F:hydrolase activity"/>
    <property type="evidence" value="ECO:0007669"/>
    <property type="project" value="UniProtKB-KW"/>
</dbReference>
<protein>
    <submittedName>
        <fullName evidence="2">Metal-dependent hydrolase</fullName>
    </submittedName>
</protein>
<organism evidence="2 3">
    <name type="scientific">Clostridium isatidis</name>
    <dbReference type="NCBI Taxonomy" id="182773"/>
    <lineage>
        <taxon>Bacteria</taxon>
        <taxon>Bacillati</taxon>
        <taxon>Bacillota</taxon>
        <taxon>Clostridia</taxon>
        <taxon>Eubacteriales</taxon>
        <taxon>Clostridiaceae</taxon>
        <taxon>Clostridium</taxon>
    </lineage>
</organism>
<accession>A0A343JFB2</accession>
<reference evidence="2 3" key="1">
    <citation type="submission" date="2016-08" db="EMBL/GenBank/DDBJ databases">
        <title>Complete Genome Sequence Of The Indigo Reducing Clostridium isatidis DSM15098.</title>
        <authorList>
            <person name="Little G.T."/>
            <person name="Minton N.P."/>
        </authorList>
    </citation>
    <scope>NUCLEOTIDE SEQUENCE [LARGE SCALE GENOMIC DNA]</scope>
    <source>
        <strain evidence="2 3">DSM 15098</strain>
    </source>
</reference>
<dbReference type="InterPro" id="IPR001279">
    <property type="entry name" value="Metallo-B-lactamas"/>
</dbReference>
<dbReference type="RefSeq" id="WP_119866344.1">
    <property type="nucleotide sequence ID" value="NZ_CP016786.1"/>
</dbReference>